<keyword evidence="1" id="KW-0175">Coiled coil</keyword>
<keyword evidence="3" id="KW-1185">Reference proteome</keyword>
<dbReference type="Proteomes" id="UP000010121">
    <property type="component" value="Unassembled WGS sequence"/>
</dbReference>
<comment type="caution">
    <text evidence="2">The sequence shown here is derived from an EMBL/GenBank/DDBJ whole genome shotgun (WGS) entry which is preliminary data.</text>
</comment>
<evidence type="ECO:0000256" key="1">
    <source>
        <dbReference type="SAM" id="Coils"/>
    </source>
</evidence>
<reference evidence="2 3" key="1">
    <citation type="submission" date="2009-08" db="EMBL/GenBank/DDBJ databases">
        <title>The draft genome of Rhodobacter sp. SW2.</title>
        <authorList>
            <consortium name="US DOE Joint Genome Institute (JGI-PGF)"/>
            <person name="Lucas S."/>
            <person name="Copeland A."/>
            <person name="Lapidus A."/>
            <person name="Glavina del Rio T."/>
            <person name="Tice H."/>
            <person name="Bruce D."/>
            <person name="Goodwin L."/>
            <person name="Pitluck S."/>
            <person name="Larimer F."/>
            <person name="Land M.L."/>
            <person name="Hauser L."/>
            <person name="Emerson D."/>
        </authorList>
    </citation>
    <scope>NUCLEOTIDE SEQUENCE [LARGE SCALE GENOMIC DNA]</scope>
    <source>
        <strain evidence="2 3">SW2</strain>
    </source>
</reference>
<protein>
    <submittedName>
        <fullName evidence="2">Uncharacterized protein</fullName>
    </submittedName>
</protein>
<organism evidence="2 3">
    <name type="scientific">Rhodobacter ferrooxidans</name>
    <dbReference type="NCBI Taxonomy" id="371731"/>
    <lineage>
        <taxon>Bacteria</taxon>
        <taxon>Pseudomonadati</taxon>
        <taxon>Pseudomonadota</taxon>
        <taxon>Alphaproteobacteria</taxon>
        <taxon>Rhodobacterales</taxon>
        <taxon>Rhodobacter group</taxon>
        <taxon>Rhodobacter</taxon>
    </lineage>
</organism>
<sequence>MGDLVNLNKARKAKAKVAARAQAAENTVKFGLTKAEREAEAARAEKAKRDLDGHERE</sequence>
<name>C8S4U2_9RHOB</name>
<dbReference type="RefSeq" id="WP_008032559.1">
    <property type="nucleotide sequence ID" value="NZ_ACYY01000028.1"/>
</dbReference>
<evidence type="ECO:0000313" key="3">
    <source>
        <dbReference type="Proteomes" id="UP000010121"/>
    </source>
</evidence>
<evidence type="ECO:0000313" key="2">
    <source>
        <dbReference type="EMBL" id="EEW24001.1"/>
    </source>
</evidence>
<dbReference type="STRING" id="371731.Rsw2DRAFT_3070"/>
<dbReference type="Pfam" id="PF13770">
    <property type="entry name" value="DUF4169"/>
    <property type="match status" value="1"/>
</dbReference>
<gene>
    <name evidence="2" type="ORF">Rsw2DRAFT_3070</name>
</gene>
<dbReference type="AlphaFoldDB" id="C8S4U2"/>
<proteinExistence type="predicted"/>
<dbReference type="EMBL" id="ACYY01000028">
    <property type="protein sequence ID" value="EEW24001.1"/>
    <property type="molecule type" value="Genomic_DNA"/>
</dbReference>
<dbReference type="InterPro" id="IPR025227">
    <property type="entry name" value="DUF4169"/>
</dbReference>
<accession>C8S4U2</accession>
<feature type="coiled-coil region" evidence="1">
    <location>
        <begin position="7"/>
        <end position="57"/>
    </location>
</feature>